<comment type="caution">
    <text evidence="1">The sequence shown here is derived from an EMBL/GenBank/DDBJ whole genome shotgun (WGS) entry which is preliminary data.</text>
</comment>
<dbReference type="InterPro" id="IPR036849">
    <property type="entry name" value="Enolase-like_C_sf"/>
</dbReference>
<dbReference type="Gene3D" id="3.20.20.120">
    <property type="entry name" value="Enolase-like C-terminal domain"/>
    <property type="match status" value="1"/>
</dbReference>
<sequence>MATYDSLADLPLSLESIDRKTQSADTTSDFVRWTTTFEFSGAGVTGRGEDVTYDTPDHEALADAPDTVFDELHGEWTIDTFSAAVSELNLFPTKEPERSGSVNYRQWALESAALDLALEQADTNLGSVVAKPYNPVRFVASTRLGSPPTTDRLTDLREAVPETEFKLDPTDEWDDAIIDEIQAIGGIRIFDLKGWYKGTEVDQEPDPVLYQQLVEQFPNTIIEDAAFTPETTALLESYASQLSFDYPINSVDDIKSMPIEPEWINIKPSRFGSLQSLFATIDYCNENDIEMYGGGQFELGVGRDHIQTLASLWYPDTPNDVAPSVYNDPDSETELPASPIVPTAEPIGFSIQ</sequence>
<dbReference type="SUPFAM" id="SSF51604">
    <property type="entry name" value="Enolase C-terminal domain-like"/>
    <property type="match status" value="1"/>
</dbReference>
<evidence type="ECO:0000313" key="2">
    <source>
        <dbReference type="Proteomes" id="UP001203207"/>
    </source>
</evidence>
<name>A0AAE3K7X9_9EURY</name>
<evidence type="ECO:0008006" key="3">
    <source>
        <dbReference type="Google" id="ProtNLM"/>
    </source>
</evidence>
<reference evidence="1" key="1">
    <citation type="journal article" date="2022" name="Syst. Appl. Microbiol.">
        <title>Natronocalculus amylovorans gen. nov., sp. nov., and Natranaeroarchaeum aerophilus sp. nov., dominant culturable amylolytic natronoarchaea from hypersaline soda lakes in southwestern Siberia.</title>
        <authorList>
            <person name="Sorokin D.Y."/>
            <person name="Elcheninov A.G."/>
            <person name="Khizhniak T.V."/>
            <person name="Koenen M."/>
            <person name="Bale N.J."/>
            <person name="Damste J.S.S."/>
            <person name="Kublanov I.V."/>
        </authorList>
    </citation>
    <scope>NUCLEOTIDE SEQUENCE</scope>
    <source>
        <strain evidence="1">AArc-St2</strain>
    </source>
</reference>
<reference evidence="1" key="2">
    <citation type="submission" date="2022-02" db="EMBL/GenBank/DDBJ databases">
        <authorList>
            <person name="Elcheninov A.G."/>
            <person name="Sorokin D.Y."/>
            <person name="Kublanov I.V."/>
        </authorList>
    </citation>
    <scope>NUCLEOTIDE SEQUENCE</scope>
    <source>
        <strain evidence="1">AArc-St2</strain>
    </source>
</reference>
<dbReference type="EMBL" id="JAKRVX010000002">
    <property type="protein sequence ID" value="MCL9816717.1"/>
    <property type="molecule type" value="Genomic_DNA"/>
</dbReference>
<accession>A0AAE3K7X9</accession>
<dbReference type="Proteomes" id="UP001203207">
    <property type="component" value="Unassembled WGS sequence"/>
</dbReference>
<gene>
    <name evidence="1" type="ORF">AArcSt2_07145</name>
</gene>
<proteinExistence type="predicted"/>
<organism evidence="1 2">
    <name type="scientific">Natronocalculus amylovorans</name>
    <dbReference type="NCBI Taxonomy" id="2917812"/>
    <lineage>
        <taxon>Archaea</taxon>
        <taxon>Methanobacteriati</taxon>
        <taxon>Methanobacteriota</taxon>
        <taxon>Stenosarchaea group</taxon>
        <taxon>Halobacteria</taxon>
        <taxon>Halobacteriales</taxon>
        <taxon>Haloferacaceae</taxon>
        <taxon>Natronocalculus</taxon>
    </lineage>
</organism>
<dbReference type="AlphaFoldDB" id="A0AAE3K7X9"/>
<dbReference type="RefSeq" id="WP_174652188.1">
    <property type="nucleotide sequence ID" value="NZ_JAKRVX010000002.1"/>
</dbReference>
<keyword evidence="2" id="KW-1185">Reference proteome</keyword>
<evidence type="ECO:0000313" key="1">
    <source>
        <dbReference type="EMBL" id="MCL9816717.1"/>
    </source>
</evidence>
<protein>
    <recommendedName>
        <fullName evidence="3">Enolase</fullName>
    </recommendedName>
</protein>